<name>A0ABP8NCH9_9BACT</name>
<dbReference type="InterPro" id="IPR010930">
    <property type="entry name" value="Flg_bb/hook_C_dom"/>
</dbReference>
<dbReference type="PANTHER" id="PTHR30435">
    <property type="entry name" value="FLAGELLAR PROTEIN"/>
    <property type="match status" value="1"/>
</dbReference>
<comment type="caution">
    <text evidence="8">The sequence shown here is derived from an EMBL/GenBank/DDBJ whole genome shotgun (WGS) entry which is preliminary data.</text>
</comment>
<protein>
    <submittedName>
        <fullName evidence="8">Flagellar hook basal-body protein</fullName>
    </submittedName>
</protein>
<keyword evidence="9" id="KW-1185">Reference proteome</keyword>
<evidence type="ECO:0000256" key="2">
    <source>
        <dbReference type="ARBA" id="ARBA00009677"/>
    </source>
</evidence>
<gene>
    <name evidence="8" type="ORF">GCM10023156_47610</name>
</gene>
<keyword evidence="8" id="KW-0966">Cell projection</keyword>
<sequence>MPYGVYLSAAGANAQSHRLEVLSNNLANVQTPGYKPQQTILQARFAEMIEEGEVSPGLGGADDIGGGVTIQRSKTQFDQGPMKQTGGETDFAINDAESFFVVQRGDERLMTRAGDFLFDNQGRMINPTGDKVIGSDGKNIQLDPTQPFQVGPEGRIQQGQNRYEIMLAKPRSQGDLSHVGGNLFKPLADIDLVPPTERRVVAGQLEQSSVKPTMAMMELIETGRMYEANVQMIKNQDNVMGSLISRVLQP</sequence>
<evidence type="ECO:0000259" key="7">
    <source>
        <dbReference type="Pfam" id="PF22692"/>
    </source>
</evidence>
<dbReference type="Proteomes" id="UP001500840">
    <property type="component" value="Unassembled WGS sequence"/>
</dbReference>
<feature type="domain" description="Flagellar basal body rod protein N-terminal" evidence="5">
    <location>
        <begin position="9"/>
        <end position="35"/>
    </location>
</feature>
<keyword evidence="3 4" id="KW-0975">Bacterial flagellum</keyword>
<dbReference type="Pfam" id="PF00460">
    <property type="entry name" value="Flg_bb_rod"/>
    <property type="match status" value="1"/>
</dbReference>
<comment type="subcellular location">
    <subcellularLocation>
        <location evidence="1 4">Bacterial flagellum basal body</location>
    </subcellularLocation>
</comment>
<evidence type="ECO:0000313" key="8">
    <source>
        <dbReference type="EMBL" id="GAA4463014.1"/>
    </source>
</evidence>
<feature type="domain" description="Flagellar hook protein FlgE/F/G-like D1" evidence="7">
    <location>
        <begin position="97"/>
        <end position="157"/>
    </location>
</feature>
<dbReference type="NCBIfam" id="TIGR03506">
    <property type="entry name" value="FlgEFG_subfam"/>
    <property type="match status" value="1"/>
</dbReference>
<dbReference type="Pfam" id="PF22692">
    <property type="entry name" value="LlgE_F_G_D1"/>
    <property type="match status" value="1"/>
</dbReference>
<evidence type="ECO:0000259" key="5">
    <source>
        <dbReference type="Pfam" id="PF00460"/>
    </source>
</evidence>
<keyword evidence="8" id="KW-0282">Flagellum</keyword>
<proteinExistence type="inferred from homology"/>
<evidence type="ECO:0000313" key="9">
    <source>
        <dbReference type="Proteomes" id="UP001500840"/>
    </source>
</evidence>
<dbReference type="SUPFAM" id="SSF117143">
    <property type="entry name" value="Flagellar hook protein flgE"/>
    <property type="match status" value="1"/>
</dbReference>
<evidence type="ECO:0000256" key="1">
    <source>
        <dbReference type="ARBA" id="ARBA00004117"/>
    </source>
</evidence>
<dbReference type="PANTHER" id="PTHR30435:SF19">
    <property type="entry name" value="FLAGELLAR BASAL-BODY ROD PROTEIN FLGG"/>
    <property type="match status" value="1"/>
</dbReference>
<dbReference type="InterPro" id="IPR053967">
    <property type="entry name" value="LlgE_F_G-like_D1"/>
</dbReference>
<dbReference type="RefSeq" id="WP_339943993.1">
    <property type="nucleotide sequence ID" value="NZ_BAABGA010000064.1"/>
</dbReference>
<dbReference type="EMBL" id="BAABGA010000064">
    <property type="protein sequence ID" value="GAA4463014.1"/>
    <property type="molecule type" value="Genomic_DNA"/>
</dbReference>
<dbReference type="InterPro" id="IPR020013">
    <property type="entry name" value="Flagellar_FlgE/F/G"/>
</dbReference>
<dbReference type="InterPro" id="IPR037925">
    <property type="entry name" value="FlgE/F/G-like"/>
</dbReference>
<keyword evidence="8" id="KW-0969">Cilium</keyword>
<organism evidence="8 9">
    <name type="scientific">Novipirellula rosea</name>
    <dbReference type="NCBI Taxonomy" id="1031540"/>
    <lineage>
        <taxon>Bacteria</taxon>
        <taxon>Pseudomonadati</taxon>
        <taxon>Planctomycetota</taxon>
        <taxon>Planctomycetia</taxon>
        <taxon>Pirellulales</taxon>
        <taxon>Pirellulaceae</taxon>
        <taxon>Novipirellula</taxon>
    </lineage>
</organism>
<accession>A0ABP8NCH9</accession>
<feature type="domain" description="Flagellar basal-body/hook protein C-terminal" evidence="6">
    <location>
        <begin position="202"/>
        <end position="245"/>
    </location>
</feature>
<evidence type="ECO:0000259" key="6">
    <source>
        <dbReference type="Pfam" id="PF06429"/>
    </source>
</evidence>
<dbReference type="InterPro" id="IPR001444">
    <property type="entry name" value="Flag_bb_rod_N"/>
</dbReference>
<reference evidence="9" key="1">
    <citation type="journal article" date="2019" name="Int. J. Syst. Evol. Microbiol.">
        <title>The Global Catalogue of Microorganisms (GCM) 10K type strain sequencing project: providing services to taxonomists for standard genome sequencing and annotation.</title>
        <authorList>
            <consortium name="The Broad Institute Genomics Platform"/>
            <consortium name="The Broad Institute Genome Sequencing Center for Infectious Disease"/>
            <person name="Wu L."/>
            <person name="Ma J."/>
        </authorList>
    </citation>
    <scope>NUCLEOTIDE SEQUENCE [LARGE SCALE GENOMIC DNA]</scope>
    <source>
        <strain evidence="9">JCM 17759</strain>
    </source>
</reference>
<dbReference type="Pfam" id="PF06429">
    <property type="entry name" value="Flg_bbr_C"/>
    <property type="match status" value="1"/>
</dbReference>
<evidence type="ECO:0000256" key="3">
    <source>
        <dbReference type="ARBA" id="ARBA00023143"/>
    </source>
</evidence>
<evidence type="ECO:0000256" key="4">
    <source>
        <dbReference type="RuleBase" id="RU362116"/>
    </source>
</evidence>
<comment type="similarity">
    <text evidence="2 4">Belongs to the flagella basal body rod proteins family.</text>
</comment>